<dbReference type="SUPFAM" id="SSF54001">
    <property type="entry name" value="Cysteine proteinases"/>
    <property type="match status" value="1"/>
</dbReference>
<feature type="compositionally biased region" description="Polar residues" evidence="4">
    <location>
        <begin position="31"/>
        <end position="40"/>
    </location>
</feature>
<dbReference type="EMBL" id="LWDD02000943">
    <property type="protein sequence ID" value="KAE8254656.1"/>
    <property type="molecule type" value="Genomic_DNA"/>
</dbReference>
<dbReference type="GO" id="GO:0043418">
    <property type="term" value="P:homocysteine catabolic process"/>
    <property type="evidence" value="ECO:0007669"/>
    <property type="project" value="TreeGrafter"/>
</dbReference>
<dbReference type="Gene3D" id="3.90.70.10">
    <property type="entry name" value="Cysteine proteinases"/>
    <property type="match status" value="1"/>
</dbReference>
<dbReference type="PANTHER" id="PTHR10363">
    <property type="entry name" value="BLEOMYCIN HYDROLASE"/>
    <property type="match status" value="1"/>
</dbReference>
<dbReference type="PANTHER" id="PTHR10363:SF2">
    <property type="entry name" value="BLEOMYCIN HYDROLASE"/>
    <property type="match status" value="1"/>
</dbReference>
<protein>
    <recommendedName>
        <fullName evidence="9">Cysteine proteinase 1, mitochondrial</fullName>
    </recommendedName>
</protein>
<feature type="region of interest" description="Disordered" evidence="4">
    <location>
        <begin position="57"/>
        <end position="78"/>
    </location>
</feature>
<dbReference type="Pfam" id="PF03051">
    <property type="entry name" value="Peptidase_C1_2"/>
    <property type="match status" value="1"/>
</dbReference>
<evidence type="ECO:0000313" key="5">
    <source>
        <dbReference type="EMBL" id="CAD6948669.1"/>
    </source>
</evidence>
<keyword evidence="3" id="KW-0788">Thiol protease</keyword>
<evidence type="ECO:0000313" key="6">
    <source>
        <dbReference type="EMBL" id="KAE8254656.1"/>
    </source>
</evidence>
<dbReference type="GO" id="GO:0005737">
    <property type="term" value="C:cytoplasm"/>
    <property type="evidence" value="ECO:0007669"/>
    <property type="project" value="TreeGrafter"/>
</dbReference>
<accession>A0A177UE92</accession>
<dbReference type="Proteomes" id="UP000077671">
    <property type="component" value="Unassembled WGS sequence"/>
</dbReference>
<dbReference type="EMBL" id="CAJHJG010005240">
    <property type="protein sequence ID" value="CAD6948669.1"/>
    <property type="molecule type" value="Genomic_DNA"/>
</dbReference>
<dbReference type="GO" id="GO:0006508">
    <property type="term" value="P:proteolysis"/>
    <property type="evidence" value="ECO:0007669"/>
    <property type="project" value="UniProtKB-KW"/>
</dbReference>
<feature type="region of interest" description="Disordered" evidence="4">
    <location>
        <begin position="1"/>
        <end position="43"/>
    </location>
</feature>
<evidence type="ECO:0000256" key="4">
    <source>
        <dbReference type="SAM" id="MobiDB-lite"/>
    </source>
</evidence>
<keyword evidence="2" id="KW-0378">Hydrolase</keyword>
<dbReference type="CDD" id="cd00585">
    <property type="entry name" value="Peptidase_C1B"/>
    <property type="match status" value="1"/>
</dbReference>
<evidence type="ECO:0008006" key="9">
    <source>
        <dbReference type="Google" id="ProtNLM"/>
    </source>
</evidence>
<sequence>MGANASKEASPAPTSATSALHRLNEKVPAPTKTTQSSSLHHSADRLHRIEAEAHAALASDASPSAQQEHTRARTEPHAQVTLSAVKSWSKSAWELPTSRLASMVLHNADLAASLHSRQAEVADQHIFNTRIPDEGRPIVNQFSSGRCWLFALTNCIRLEVIKKFELDRFELSQAYLHFYDMAEKSNYFLENMIDLVEEPLESRIVNYLMEAPVNDGGQWDMATNLVVKYGVVPKALFPESFTSSNTGRFKKLLTYKLREYALELRDLRAETLRRLRQTAAGALSASERDAVVVSALRTRKEAQMAEIYRMLCIAYGEPPAPDAEFTWEYVDKRGKFHSLKTTPVQFQIEHTGSFTAKGSCSLVHDPRREAGNLITVSRLGNVVGMQPVLYLTSSPSLMKAAAIRTLKAGIPVFCGSDFGHGVDSRLGIMDPKLFGYELAFGLKMGMSKEERIKTGESQMTHATVITGVHLDDKGKPVRWRIENSWGPDVGDHGYMVMTDDWFDEWIFQVVIRKEYVRPHDWALFERGVVEGETEALPPYDPFGALA</sequence>
<organism evidence="6 7">
    <name type="scientific">Tilletia caries</name>
    <name type="common">wheat bunt fungus</name>
    <dbReference type="NCBI Taxonomy" id="13290"/>
    <lineage>
        <taxon>Eukaryota</taxon>
        <taxon>Fungi</taxon>
        <taxon>Dikarya</taxon>
        <taxon>Basidiomycota</taxon>
        <taxon>Ustilaginomycotina</taxon>
        <taxon>Exobasidiomycetes</taxon>
        <taxon>Tilletiales</taxon>
        <taxon>Tilletiaceae</taxon>
        <taxon>Tilletia</taxon>
    </lineage>
</organism>
<keyword evidence="1" id="KW-0645">Protease</keyword>
<evidence type="ECO:0000256" key="2">
    <source>
        <dbReference type="ARBA" id="ARBA00022801"/>
    </source>
</evidence>
<dbReference type="Proteomes" id="UP000836402">
    <property type="component" value="Unassembled WGS sequence"/>
</dbReference>
<keyword evidence="8" id="KW-1185">Reference proteome</keyword>
<dbReference type="InterPro" id="IPR038765">
    <property type="entry name" value="Papain-like_cys_pep_sf"/>
</dbReference>
<feature type="compositionally biased region" description="Low complexity" evidence="4">
    <location>
        <begin position="9"/>
        <end position="19"/>
    </location>
</feature>
<dbReference type="InterPro" id="IPR004134">
    <property type="entry name" value="Peptidase_C1B"/>
</dbReference>
<reference evidence="5" key="3">
    <citation type="submission" date="2020-10" db="EMBL/GenBank/DDBJ databases">
        <authorList>
            <person name="Sedaghatjoo S."/>
        </authorList>
    </citation>
    <scope>NUCLEOTIDE SEQUENCE</scope>
    <source>
        <strain evidence="5">AZH3</strain>
    </source>
</reference>
<evidence type="ECO:0000256" key="1">
    <source>
        <dbReference type="ARBA" id="ARBA00022670"/>
    </source>
</evidence>
<evidence type="ECO:0000313" key="7">
    <source>
        <dbReference type="Proteomes" id="UP000077671"/>
    </source>
</evidence>
<name>A0A177UE92_9BASI</name>
<proteinExistence type="predicted"/>
<evidence type="ECO:0000256" key="3">
    <source>
        <dbReference type="ARBA" id="ARBA00022807"/>
    </source>
</evidence>
<gene>
    <name evidence="6" type="ORF">A4X03_0g5685</name>
    <name evidence="5" type="ORF">JKIAZH3_G9647</name>
</gene>
<comment type="caution">
    <text evidence="6">The sequence shown here is derived from an EMBL/GenBank/DDBJ whole genome shotgun (WGS) entry which is preliminary data.</text>
</comment>
<reference evidence="6" key="1">
    <citation type="submission" date="2016-04" db="EMBL/GenBank/DDBJ databases">
        <authorList>
            <person name="Nguyen H.D."/>
            <person name="Kesanakurti P."/>
            <person name="Cullis J."/>
            <person name="Levesque C.A."/>
            <person name="Hambleton S."/>
        </authorList>
    </citation>
    <scope>NUCLEOTIDE SEQUENCE</scope>
    <source>
        <strain evidence="6">DAOMC 238032</strain>
    </source>
</reference>
<dbReference type="GO" id="GO:0009636">
    <property type="term" value="P:response to toxic substance"/>
    <property type="evidence" value="ECO:0007669"/>
    <property type="project" value="TreeGrafter"/>
</dbReference>
<evidence type="ECO:0000313" key="8">
    <source>
        <dbReference type="Proteomes" id="UP000836402"/>
    </source>
</evidence>
<reference evidence="6" key="2">
    <citation type="journal article" date="2019" name="IMA Fungus">
        <title>Genome sequencing and comparison of five Tilletia species to identify candidate genes for the detection of regulated species infecting wheat.</title>
        <authorList>
            <person name="Nguyen H.D.T."/>
            <person name="Sultana T."/>
            <person name="Kesanakurti P."/>
            <person name="Hambleton S."/>
        </authorList>
    </citation>
    <scope>NUCLEOTIDE SEQUENCE</scope>
    <source>
        <strain evidence="6">DAOMC 238032</strain>
    </source>
</reference>
<dbReference type="AlphaFoldDB" id="A0A177UE92"/>
<dbReference type="GO" id="GO:0070005">
    <property type="term" value="F:cysteine-type aminopeptidase activity"/>
    <property type="evidence" value="ECO:0007669"/>
    <property type="project" value="InterPro"/>
</dbReference>